<dbReference type="AlphaFoldDB" id="X0KSD7"/>
<dbReference type="VEuPathDB" id="FungiDB:FOIG_01197"/>
<dbReference type="EMBL" id="JH658272">
    <property type="protein sequence ID" value="EXM11596.1"/>
    <property type="molecule type" value="Genomic_DNA"/>
</dbReference>
<reference evidence="2" key="2">
    <citation type="submission" date="2012-05" db="EMBL/GenBank/DDBJ databases">
        <title>The Genome Annotation of Fusarium oxysporum II5.</title>
        <authorList>
            <consortium name="The Broad Institute Genomics Platform"/>
            <person name="Ma L.-J."/>
            <person name="Corby-Kistler H."/>
            <person name="Broz K."/>
            <person name="Gale L.R."/>
            <person name="Jonkers W."/>
            <person name="O'Donnell K."/>
            <person name="Ploetz R."/>
            <person name="Steinberg C."/>
            <person name="Schwartz D.C."/>
            <person name="VanEtten H."/>
            <person name="Zhou S."/>
            <person name="Young S.K."/>
            <person name="Zeng Q."/>
            <person name="Gargeya S."/>
            <person name="Fitzgerald M."/>
            <person name="Abouelleil A."/>
            <person name="Alvarado L."/>
            <person name="Chapman S.B."/>
            <person name="Gainer-Dewar J."/>
            <person name="Goldberg J."/>
            <person name="Griggs A."/>
            <person name="Gujja S."/>
            <person name="Hansen M."/>
            <person name="Howarth C."/>
            <person name="Imamovic A."/>
            <person name="Ireland A."/>
            <person name="Larimer J."/>
            <person name="McCowan C."/>
            <person name="Murphy C."/>
            <person name="Pearson M."/>
            <person name="Poon T.W."/>
            <person name="Priest M."/>
            <person name="Roberts A."/>
            <person name="Saif S."/>
            <person name="Shea T."/>
            <person name="Sykes S."/>
            <person name="Wortman J."/>
            <person name="Nusbaum C."/>
            <person name="Birren B."/>
        </authorList>
    </citation>
    <scope>NUCLEOTIDE SEQUENCE</scope>
    <source>
        <strain evidence="2">54006</strain>
    </source>
</reference>
<gene>
    <name evidence="2" type="ORF">FOIG_01197</name>
</gene>
<dbReference type="GeneID" id="42026372"/>
<dbReference type="HOGENOM" id="CLU_3032427_0_0_1"/>
<accession>X0KSD7</accession>
<evidence type="ECO:0000313" key="2">
    <source>
        <dbReference type="EMBL" id="EXM11596.1"/>
    </source>
</evidence>
<feature type="region of interest" description="Disordered" evidence="1">
    <location>
        <begin position="36"/>
        <end position="55"/>
    </location>
</feature>
<dbReference type="Proteomes" id="UP000030685">
    <property type="component" value="Unassembled WGS sequence"/>
</dbReference>
<evidence type="ECO:0000256" key="1">
    <source>
        <dbReference type="SAM" id="MobiDB-lite"/>
    </source>
</evidence>
<reference evidence="2" key="1">
    <citation type="submission" date="2011-11" db="EMBL/GenBank/DDBJ databases">
        <title>The Genome Sequence of Fusarium oxysporum II5.</title>
        <authorList>
            <consortium name="The Broad Institute Genome Sequencing Platform"/>
            <person name="Ma L.-J."/>
            <person name="Gale L.R."/>
            <person name="Schwartz D.C."/>
            <person name="Zhou S."/>
            <person name="Corby-Kistler H."/>
            <person name="Young S.K."/>
            <person name="Zeng Q."/>
            <person name="Gargeya S."/>
            <person name="Fitzgerald M."/>
            <person name="Haas B."/>
            <person name="Abouelleil A."/>
            <person name="Alvarado L."/>
            <person name="Arachchi H.M."/>
            <person name="Berlin A."/>
            <person name="Brown A."/>
            <person name="Chapman S.B."/>
            <person name="Chen Z."/>
            <person name="Dunbar C."/>
            <person name="Freedman E."/>
            <person name="Gearin G."/>
            <person name="Goldberg J."/>
            <person name="Griggs A."/>
            <person name="Gujja S."/>
            <person name="Heiman D."/>
            <person name="Howarth C."/>
            <person name="Larson L."/>
            <person name="Lui A."/>
            <person name="MacDonald P.J.P."/>
            <person name="Montmayeur A."/>
            <person name="Murphy C."/>
            <person name="Neiman D."/>
            <person name="Pearson M."/>
            <person name="Priest M."/>
            <person name="Roberts A."/>
            <person name="Saif S."/>
            <person name="Shea T."/>
            <person name="Shenoy N."/>
            <person name="Sisk P."/>
            <person name="Stolte C."/>
            <person name="Sykes S."/>
            <person name="Wortman J."/>
            <person name="Nusbaum C."/>
            <person name="Birren B."/>
        </authorList>
    </citation>
    <scope>NUCLEOTIDE SEQUENCE [LARGE SCALE GENOMIC DNA]</scope>
    <source>
        <strain evidence="2">54006</strain>
    </source>
</reference>
<protein>
    <submittedName>
        <fullName evidence="2">Uncharacterized protein</fullName>
    </submittedName>
</protein>
<dbReference type="RefSeq" id="XP_031073685.1">
    <property type="nucleotide sequence ID" value="XM_031197918.1"/>
</dbReference>
<sequence>MDNQPLVNAVTALSKLTGKAPVSVKTKTLIDPALPRGVRGWFNGDDPENYSRNGK</sequence>
<organism evidence="2">
    <name type="scientific">Fusarium odoratissimum (strain NRRL 54006)</name>
    <dbReference type="NCBI Taxonomy" id="1089451"/>
    <lineage>
        <taxon>Eukaryota</taxon>
        <taxon>Fungi</taxon>
        <taxon>Dikarya</taxon>
        <taxon>Ascomycota</taxon>
        <taxon>Pezizomycotina</taxon>
        <taxon>Sordariomycetes</taxon>
        <taxon>Hypocreomycetidae</taxon>
        <taxon>Hypocreales</taxon>
        <taxon>Nectriaceae</taxon>
        <taxon>Fusarium</taxon>
        <taxon>Fusarium oxysporum species complex</taxon>
        <taxon>Fusarium oxysporum f. sp. cubense (strain race 4)</taxon>
    </lineage>
</organism>
<proteinExistence type="predicted"/>
<name>X0KSD7_FUSO5</name>